<dbReference type="OrthoDB" id="412006at2759"/>
<reference evidence="1 2" key="1">
    <citation type="submission" date="2014-04" db="EMBL/GenBank/DDBJ databases">
        <authorList>
            <consortium name="DOE Joint Genome Institute"/>
            <person name="Kuo A."/>
            <person name="Girlanda M."/>
            <person name="Perotto S."/>
            <person name="Kohler A."/>
            <person name="Nagy L.G."/>
            <person name="Floudas D."/>
            <person name="Copeland A."/>
            <person name="Barry K.W."/>
            <person name="Cichocki N."/>
            <person name="Veneault-Fourrey C."/>
            <person name="LaButti K."/>
            <person name="Lindquist E.A."/>
            <person name="Lipzen A."/>
            <person name="Lundell T."/>
            <person name="Morin E."/>
            <person name="Murat C."/>
            <person name="Sun H."/>
            <person name="Tunlid A."/>
            <person name="Henrissat B."/>
            <person name="Grigoriev I.V."/>
            <person name="Hibbett D.S."/>
            <person name="Martin F."/>
            <person name="Nordberg H.P."/>
            <person name="Cantor M.N."/>
            <person name="Hua S.X."/>
        </authorList>
    </citation>
    <scope>NUCLEOTIDE SEQUENCE [LARGE SCALE GENOMIC DNA]</scope>
    <source>
        <strain evidence="1 2">MUT 4182</strain>
    </source>
</reference>
<dbReference type="HOGENOM" id="CLU_118269_1_2_1"/>
<dbReference type="AlphaFoldDB" id="A0A0C3QB77"/>
<reference evidence="2" key="2">
    <citation type="submission" date="2015-01" db="EMBL/GenBank/DDBJ databases">
        <title>Evolutionary Origins and Diversification of the Mycorrhizal Mutualists.</title>
        <authorList>
            <consortium name="DOE Joint Genome Institute"/>
            <consortium name="Mycorrhizal Genomics Consortium"/>
            <person name="Kohler A."/>
            <person name="Kuo A."/>
            <person name="Nagy L.G."/>
            <person name="Floudas D."/>
            <person name="Copeland A."/>
            <person name="Barry K.W."/>
            <person name="Cichocki N."/>
            <person name="Veneault-Fourrey C."/>
            <person name="LaButti K."/>
            <person name="Lindquist E.A."/>
            <person name="Lipzen A."/>
            <person name="Lundell T."/>
            <person name="Morin E."/>
            <person name="Murat C."/>
            <person name="Riley R."/>
            <person name="Ohm R."/>
            <person name="Sun H."/>
            <person name="Tunlid A."/>
            <person name="Henrissat B."/>
            <person name="Grigoriev I.V."/>
            <person name="Hibbett D.S."/>
            <person name="Martin F."/>
        </authorList>
    </citation>
    <scope>NUCLEOTIDE SEQUENCE [LARGE SCALE GENOMIC DNA]</scope>
    <source>
        <strain evidence="2">MUT 4182</strain>
    </source>
</reference>
<sequence length="91" mass="10406">ERKVRRAIYEPSAKKAPGPSGIGFMALRWGWEAAEDEIFAVIVGGVEMGYHPKVWKHTIGIGFRKPKRESYDKTKSWRFVQLEEAASKVQE</sequence>
<evidence type="ECO:0000313" key="1">
    <source>
        <dbReference type="EMBL" id="KIO22296.1"/>
    </source>
</evidence>
<evidence type="ECO:0000313" key="2">
    <source>
        <dbReference type="Proteomes" id="UP000054248"/>
    </source>
</evidence>
<feature type="non-terminal residue" evidence="1">
    <location>
        <position position="1"/>
    </location>
</feature>
<dbReference type="STRING" id="1051891.A0A0C3QB77"/>
<proteinExistence type="predicted"/>
<keyword evidence="2" id="KW-1185">Reference proteome</keyword>
<name>A0A0C3QB77_9AGAM</name>
<dbReference type="Proteomes" id="UP000054248">
    <property type="component" value="Unassembled WGS sequence"/>
</dbReference>
<organism evidence="1 2">
    <name type="scientific">Tulasnella calospora MUT 4182</name>
    <dbReference type="NCBI Taxonomy" id="1051891"/>
    <lineage>
        <taxon>Eukaryota</taxon>
        <taxon>Fungi</taxon>
        <taxon>Dikarya</taxon>
        <taxon>Basidiomycota</taxon>
        <taxon>Agaricomycotina</taxon>
        <taxon>Agaricomycetes</taxon>
        <taxon>Cantharellales</taxon>
        <taxon>Tulasnellaceae</taxon>
        <taxon>Tulasnella</taxon>
    </lineage>
</organism>
<protein>
    <submittedName>
        <fullName evidence="1">Uncharacterized protein</fullName>
    </submittedName>
</protein>
<dbReference type="EMBL" id="KN823113">
    <property type="protein sequence ID" value="KIO22296.1"/>
    <property type="molecule type" value="Genomic_DNA"/>
</dbReference>
<accession>A0A0C3QB77</accession>
<feature type="non-terminal residue" evidence="1">
    <location>
        <position position="91"/>
    </location>
</feature>
<gene>
    <name evidence="1" type="ORF">M407DRAFT_44067</name>
</gene>